<dbReference type="InterPro" id="IPR026444">
    <property type="entry name" value="Secre_tail"/>
</dbReference>
<evidence type="ECO:0000256" key="1">
    <source>
        <dbReference type="ARBA" id="ARBA00011073"/>
    </source>
</evidence>
<dbReference type="InterPro" id="IPR023828">
    <property type="entry name" value="Peptidase_S8_Ser-AS"/>
</dbReference>
<evidence type="ECO:0008006" key="11">
    <source>
        <dbReference type="Google" id="ProtNLM"/>
    </source>
</evidence>
<name>A0A5J4J4M5_9FLAO</name>
<evidence type="ECO:0000256" key="3">
    <source>
        <dbReference type="ARBA" id="ARBA00022729"/>
    </source>
</evidence>
<evidence type="ECO:0000256" key="5">
    <source>
        <dbReference type="ARBA" id="ARBA00022825"/>
    </source>
</evidence>
<feature type="domain" description="Plant heme peroxidase family profile" evidence="8">
    <location>
        <begin position="554"/>
        <end position="798"/>
    </location>
</feature>
<dbReference type="Gene3D" id="2.60.40.10">
    <property type="entry name" value="Immunoglobulins"/>
    <property type="match status" value="1"/>
</dbReference>
<dbReference type="InterPro" id="IPR015500">
    <property type="entry name" value="Peptidase_S8_subtilisin-rel"/>
</dbReference>
<dbReference type="SUPFAM" id="SSF52743">
    <property type="entry name" value="Subtilisin-like"/>
    <property type="match status" value="1"/>
</dbReference>
<dbReference type="GO" id="GO:0020037">
    <property type="term" value="F:heme binding"/>
    <property type="evidence" value="ECO:0007669"/>
    <property type="project" value="InterPro"/>
</dbReference>
<accession>A0A5J4J4M5</accession>
<dbReference type="Proteomes" id="UP000326509">
    <property type="component" value="Unassembled WGS sequence"/>
</dbReference>
<evidence type="ECO:0000313" key="9">
    <source>
        <dbReference type="EMBL" id="GER59427.1"/>
    </source>
</evidence>
<dbReference type="CDD" id="cd04842">
    <property type="entry name" value="Peptidases_S8_Kp43_protease"/>
    <property type="match status" value="1"/>
</dbReference>
<dbReference type="NCBIfam" id="TIGR04183">
    <property type="entry name" value="Por_Secre_tail"/>
    <property type="match status" value="1"/>
</dbReference>
<dbReference type="InterPro" id="IPR003961">
    <property type="entry name" value="FN3_dom"/>
</dbReference>
<dbReference type="EMBL" id="BKCG01000003">
    <property type="protein sequence ID" value="GER59427.1"/>
    <property type="molecule type" value="Genomic_DNA"/>
</dbReference>
<dbReference type="InterPro" id="IPR036852">
    <property type="entry name" value="Peptidase_S8/S53_dom_sf"/>
</dbReference>
<feature type="active site" description="Charge relay system" evidence="6">
    <location>
        <position position="129"/>
    </location>
</feature>
<dbReference type="InterPro" id="IPR051048">
    <property type="entry name" value="Peptidase_S8/S53_subtilisin"/>
</dbReference>
<comment type="caution">
    <text evidence="9">The sequence shown here is derived from an EMBL/GenBank/DDBJ whole genome shotgun (WGS) entry which is preliminary data.</text>
</comment>
<dbReference type="GO" id="GO:0004252">
    <property type="term" value="F:serine-type endopeptidase activity"/>
    <property type="evidence" value="ECO:0007669"/>
    <property type="project" value="UniProtKB-UniRule"/>
</dbReference>
<dbReference type="InterPro" id="IPR000209">
    <property type="entry name" value="Peptidase_S8/S53_dom"/>
</dbReference>
<dbReference type="PROSITE" id="PS50873">
    <property type="entry name" value="PEROXIDASE_4"/>
    <property type="match status" value="1"/>
</dbReference>
<comment type="similarity">
    <text evidence="1 6">Belongs to the peptidase S8 family.</text>
</comment>
<reference evidence="9 10" key="1">
    <citation type="submission" date="2019-08" db="EMBL/GenBank/DDBJ databases">
        <title>Draft genome sequence of Ulvibacter marinus type strain NBRC 109484.</title>
        <authorList>
            <person name="Kawano K."/>
            <person name="Ushijima N."/>
            <person name="Kihara M."/>
            <person name="Itoh H."/>
        </authorList>
    </citation>
    <scope>NUCLEOTIDE SEQUENCE [LARGE SCALE GENOMIC DNA]</scope>
    <source>
        <strain evidence="9 10">NBRC 109484</strain>
    </source>
</reference>
<keyword evidence="4 6" id="KW-0378">Hydrolase</keyword>
<evidence type="ECO:0000256" key="6">
    <source>
        <dbReference type="PROSITE-ProRule" id="PRU01240"/>
    </source>
</evidence>
<keyword evidence="5 6" id="KW-0720">Serine protease</keyword>
<dbReference type="GO" id="GO:0006508">
    <property type="term" value="P:proteolysis"/>
    <property type="evidence" value="ECO:0007669"/>
    <property type="project" value="UniProtKB-KW"/>
</dbReference>
<sequence length="825" mass="88089">MKKNSLFSAGIALLFATAGFSQTPQQQAEITKDYDQVKLAQLEAKLFAEFQSNQDEAIRLAAINGWETSIELDNGGQALLVGVFSDGTPKYYTTDNREAGITTRTDRVHTGGSAGLDLNGEGMIAGIWDGGRVRGTHNLLTDRITQLDNPNSISNHSTHVAGTMIGNGDEFAGAVKGMAHMATLLAHDFANDTPEMVAAAANGLLVSNHSYGIPADNVPLWYLGYYDNEARNMDAIIYNAPYYLPICSAGNDRQSGANTADGGYDYITDRSVAKNNIVVAAVNELLNYTDASDVTMSSFSSWGPTDDGRIKPDISAKGVNMTSSNGTSDSSYTVMSGTSMATPNVSGSLLLLQEHYNNINSEFMLASTLRAIALHTADEAGNNPGPDYRFGWGLLNTERAAQVITDNGGTSRIEEANIVAGGAYTFTFQADGTNEVSATLAWTDPAGNLLPGGNEDVATPSLINDLDLRISQDGGTTWMPWILDVSTPTAAATLGDNVVDNVEKIEMGVVPAGEYIVRVSHKGEELIGDEQAFSLVITGIADETFFVSTEEANVTACEGSNEVSFEMDVDFDAGLEANVDFTVTENTTGLVATVTPSSIAANGTVTVTIDDVSTLALGNYLLEVTATGASETIITYISLTIVDEIPISEVILDDPNNNAGNRPVDGLDFVWEAATNVTLGYSLELALDENFTNIVQTVDTPDLTTNIAGLEFDTQYFWRVKAANDCNEGDYSQVRNFTTEELVGFEDNAIVDLLAYPNPTQNILFIEAGVELSQVTIYTVLGQQVLQQELNKTSGTVDMSSLTAGTYFVKVSSATNNSVLQVIKQ</sequence>
<dbReference type="OrthoDB" id="9792152at2"/>
<dbReference type="SUPFAM" id="SSF49785">
    <property type="entry name" value="Galactose-binding domain-like"/>
    <property type="match status" value="1"/>
</dbReference>
<dbReference type="PROSITE" id="PS51892">
    <property type="entry name" value="SUBTILASE"/>
    <property type="match status" value="1"/>
</dbReference>
<evidence type="ECO:0000259" key="7">
    <source>
        <dbReference type="PROSITE" id="PS50853"/>
    </source>
</evidence>
<dbReference type="InterPro" id="IPR008979">
    <property type="entry name" value="Galactose-bd-like_sf"/>
</dbReference>
<dbReference type="InterPro" id="IPR034058">
    <property type="entry name" value="TagA/B/C/D_pept_dom"/>
</dbReference>
<organism evidence="9 10">
    <name type="scientific">Patiriisocius marinus</name>
    <dbReference type="NCBI Taxonomy" id="1397112"/>
    <lineage>
        <taxon>Bacteria</taxon>
        <taxon>Pseudomonadati</taxon>
        <taxon>Bacteroidota</taxon>
        <taxon>Flavobacteriia</taxon>
        <taxon>Flavobacteriales</taxon>
        <taxon>Flavobacteriaceae</taxon>
        <taxon>Patiriisocius</taxon>
    </lineage>
</organism>
<evidence type="ECO:0000313" key="10">
    <source>
        <dbReference type="Proteomes" id="UP000326509"/>
    </source>
</evidence>
<dbReference type="Pfam" id="PF18962">
    <property type="entry name" value="Por_Secre_tail"/>
    <property type="match status" value="1"/>
</dbReference>
<dbReference type="PROSITE" id="PS00138">
    <property type="entry name" value="SUBTILASE_SER"/>
    <property type="match status" value="1"/>
</dbReference>
<dbReference type="PANTHER" id="PTHR43399">
    <property type="entry name" value="SUBTILISIN-RELATED"/>
    <property type="match status" value="1"/>
</dbReference>
<dbReference type="Gene3D" id="3.40.50.200">
    <property type="entry name" value="Peptidase S8/S53 domain"/>
    <property type="match status" value="1"/>
</dbReference>
<dbReference type="InterPro" id="IPR002016">
    <property type="entry name" value="Haem_peroxidase"/>
</dbReference>
<feature type="active site" description="Charge relay system" evidence="6">
    <location>
        <position position="339"/>
    </location>
</feature>
<dbReference type="InterPro" id="IPR036116">
    <property type="entry name" value="FN3_sf"/>
</dbReference>
<dbReference type="AlphaFoldDB" id="A0A5J4J4M5"/>
<dbReference type="PROSITE" id="PS50853">
    <property type="entry name" value="FN3"/>
    <property type="match status" value="1"/>
</dbReference>
<dbReference type="SUPFAM" id="SSF49265">
    <property type="entry name" value="Fibronectin type III"/>
    <property type="match status" value="1"/>
</dbReference>
<gene>
    <name evidence="9" type="ORF">ULMA_15350</name>
</gene>
<dbReference type="InterPro" id="IPR013783">
    <property type="entry name" value="Ig-like_fold"/>
</dbReference>
<dbReference type="PANTHER" id="PTHR43399:SF4">
    <property type="entry name" value="CELL WALL-ASSOCIATED PROTEASE"/>
    <property type="match status" value="1"/>
</dbReference>
<evidence type="ECO:0000259" key="8">
    <source>
        <dbReference type="PROSITE" id="PS50873"/>
    </source>
</evidence>
<dbReference type="GO" id="GO:0004601">
    <property type="term" value="F:peroxidase activity"/>
    <property type="evidence" value="ECO:0007669"/>
    <property type="project" value="InterPro"/>
</dbReference>
<keyword evidence="10" id="KW-1185">Reference proteome</keyword>
<dbReference type="RefSeq" id="WP_151673719.1">
    <property type="nucleotide sequence ID" value="NZ_BKCG01000003.1"/>
</dbReference>
<dbReference type="CDD" id="cd00063">
    <property type="entry name" value="FN3"/>
    <property type="match status" value="1"/>
</dbReference>
<dbReference type="Pfam" id="PF00082">
    <property type="entry name" value="Peptidase_S8"/>
    <property type="match status" value="1"/>
</dbReference>
<dbReference type="Gene3D" id="2.60.120.380">
    <property type="match status" value="1"/>
</dbReference>
<evidence type="ECO:0000256" key="4">
    <source>
        <dbReference type="ARBA" id="ARBA00022801"/>
    </source>
</evidence>
<evidence type="ECO:0000256" key="2">
    <source>
        <dbReference type="ARBA" id="ARBA00022670"/>
    </source>
</evidence>
<dbReference type="GO" id="GO:0006979">
    <property type="term" value="P:response to oxidative stress"/>
    <property type="evidence" value="ECO:0007669"/>
    <property type="project" value="InterPro"/>
</dbReference>
<proteinExistence type="inferred from homology"/>
<dbReference type="PRINTS" id="PR00723">
    <property type="entry name" value="SUBTILISIN"/>
</dbReference>
<keyword evidence="3" id="KW-0732">Signal</keyword>
<protein>
    <recommendedName>
        <fullName evidence="11">Por secretion system C-terminal sorting domain-containing protein</fullName>
    </recommendedName>
</protein>
<feature type="domain" description="Fibronectin type-III" evidence="7">
    <location>
        <begin position="646"/>
        <end position="742"/>
    </location>
</feature>
<keyword evidence="2 6" id="KW-0645">Protease</keyword>
<feature type="active site" description="Charge relay system" evidence="6">
    <location>
        <position position="156"/>
    </location>
</feature>